<gene>
    <name evidence="9" type="ORF">MNBD_BACTEROID07-630</name>
</gene>
<accession>A0A3B0UGL4</accession>
<dbReference type="InterPro" id="IPR003141">
    <property type="entry name" value="Pol/His_phosphatase_N"/>
</dbReference>
<comment type="pathway">
    <text evidence="1">Amino-acid biosynthesis; L-histidine biosynthesis; L-histidine from 5-phospho-alpha-D-ribose 1-diphosphate: step 8/9.</text>
</comment>
<dbReference type="SMART" id="SM00481">
    <property type="entry name" value="POLIIIAc"/>
    <property type="match status" value="1"/>
</dbReference>
<dbReference type="GO" id="GO:0005737">
    <property type="term" value="C:cytoplasm"/>
    <property type="evidence" value="ECO:0007669"/>
    <property type="project" value="TreeGrafter"/>
</dbReference>
<dbReference type="PANTHER" id="PTHR21039:SF0">
    <property type="entry name" value="HISTIDINOL-PHOSPHATASE"/>
    <property type="match status" value="1"/>
</dbReference>
<name>A0A3B0UGL4_9ZZZZ</name>
<evidence type="ECO:0000256" key="3">
    <source>
        <dbReference type="ARBA" id="ARBA00013085"/>
    </source>
</evidence>
<keyword evidence="5" id="KW-0378">Hydrolase</keyword>
<evidence type="ECO:0000256" key="2">
    <source>
        <dbReference type="ARBA" id="ARBA00009152"/>
    </source>
</evidence>
<protein>
    <recommendedName>
        <fullName evidence="3">histidinol-phosphatase</fullName>
        <ecNumber evidence="3">3.1.3.15</ecNumber>
    </recommendedName>
</protein>
<keyword evidence="4" id="KW-0028">Amino-acid biosynthesis</keyword>
<dbReference type="InterPro" id="IPR016195">
    <property type="entry name" value="Pol/histidinol_Pase-like"/>
</dbReference>
<dbReference type="EMBL" id="UOET01000482">
    <property type="protein sequence ID" value="VAW30161.1"/>
    <property type="molecule type" value="Genomic_DNA"/>
</dbReference>
<feature type="domain" description="Polymerase/histidinol phosphatase N-terminal" evidence="8">
    <location>
        <begin position="4"/>
        <end position="85"/>
    </location>
</feature>
<dbReference type="GO" id="GO:0004401">
    <property type="term" value="F:histidinol-phosphatase activity"/>
    <property type="evidence" value="ECO:0007669"/>
    <property type="project" value="UniProtKB-EC"/>
</dbReference>
<dbReference type="SUPFAM" id="SSF89550">
    <property type="entry name" value="PHP domain-like"/>
    <property type="match status" value="1"/>
</dbReference>
<evidence type="ECO:0000313" key="9">
    <source>
        <dbReference type="EMBL" id="VAW30161.1"/>
    </source>
</evidence>
<dbReference type="InterPro" id="IPR010140">
    <property type="entry name" value="Histidinol_P_phosphatase_HisJ"/>
</dbReference>
<evidence type="ECO:0000256" key="7">
    <source>
        <dbReference type="ARBA" id="ARBA00049158"/>
    </source>
</evidence>
<dbReference type="GO" id="GO:0000105">
    <property type="term" value="P:L-histidine biosynthetic process"/>
    <property type="evidence" value="ECO:0007669"/>
    <property type="project" value="UniProtKB-UniPathway"/>
</dbReference>
<sequence length="281" mass="32760">MTNYNLHQHSTFSDGKAEPEAYVKKALELGFRAMGFSEHSPLPFPTTFSLKEENTDAYVRETARLKELYRGQIALYRALEFDFIPGLSDDFATWRDKLHLDYAIGAVHLVQPENGDGLWFIDGPKKERYDDGLQKYFGNDIKKAVKTYYHQVNQMVETQQFEITGHLDKIKMHNAGRYFSEDEKWYRRLVNETLELIKEKELVVEVNTRGLYKKRSARLFPDDETLKQIREMQIPVLISSDAHLPDELDSFMDYAEKRLVEIGIKSVAFFSEGSWEEVPLV</sequence>
<evidence type="ECO:0000256" key="1">
    <source>
        <dbReference type="ARBA" id="ARBA00004970"/>
    </source>
</evidence>
<proteinExistence type="inferred from homology"/>
<evidence type="ECO:0000259" key="8">
    <source>
        <dbReference type="SMART" id="SM00481"/>
    </source>
</evidence>
<keyword evidence="6" id="KW-0368">Histidine biosynthesis</keyword>
<organism evidence="9">
    <name type="scientific">hydrothermal vent metagenome</name>
    <dbReference type="NCBI Taxonomy" id="652676"/>
    <lineage>
        <taxon>unclassified sequences</taxon>
        <taxon>metagenomes</taxon>
        <taxon>ecological metagenomes</taxon>
    </lineage>
</organism>
<dbReference type="PANTHER" id="PTHR21039">
    <property type="entry name" value="HISTIDINOL PHOSPHATASE-RELATED"/>
    <property type="match status" value="1"/>
</dbReference>
<dbReference type="InterPro" id="IPR004013">
    <property type="entry name" value="PHP_dom"/>
</dbReference>
<dbReference type="AlphaFoldDB" id="A0A3B0UGL4"/>
<dbReference type="UniPathway" id="UPA00031">
    <property type="reaction ID" value="UER00013"/>
</dbReference>
<comment type="catalytic activity">
    <reaction evidence="7">
        <text>L-histidinol phosphate + H2O = L-histidinol + phosphate</text>
        <dbReference type="Rhea" id="RHEA:14465"/>
        <dbReference type="ChEBI" id="CHEBI:15377"/>
        <dbReference type="ChEBI" id="CHEBI:43474"/>
        <dbReference type="ChEBI" id="CHEBI:57699"/>
        <dbReference type="ChEBI" id="CHEBI:57980"/>
        <dbReference type="EC" id="3.1.3.15"/>
    </reaction>
</comment>
<comment type="similarity">
    <text evidence="2">Belongs to the PHP hydrolase family. HisK subfamily.</text>
</comment>
<evidence type="ECO:0000256" key="6">
    <source>
        <dbReference type="ARBA" id="ARBA00023102"/>
    </source>
</evidence>
<dbReference type="NCBIfam" id="TIGR01856">
    <property type="entry name" value="hisJ_fam"/>
    <property type="match status" value="1"/>
</dbReference>
<dbReference type="CDD" id="cd12110">
    <property type="entry name" value="PHP_HisPPase_Hisj_like"/>
    <property type="match status" value="1"/>
</dbReference>
<dbReference type="EC" id="3.1.3.15" evidence="3"/>
<dbReference type="Pfam" id="PF02811">
    <property type="entry name" value="PHP"/>
    <property type="match status" value="1"/>
</dbReference>
<dbReference type="Gene3D" id="3.20.20.140">
    <property type="entry name" value="Metal-dependent hydrolases"/>
    <property type="match status" value="1"/>
</dbReference>
<evidence type="ECO:0000256" key="5">
    <source>
        <dbReference type="ARBA" id="ARBA00022801"/>
    </source>
</evidence>
<evidence type="ECO:0000256" key="4">
    <source>
        <dbReference type="ARBA" id="ARBA00022605"/>
    </source>
</evidence>
<reference evidence="9" key="1">
    <citation type="submission" date="2018-06" db="EMBL/GenBank/DDBJ databases">
        <authorList>
            <person name="Zhirakovskaya E."/>
        </authorList>
    </citation>
    <scope>NUCLEOTIDE SEQUENCE</scope>
</reference>